<dbReference type="GO" id="GO:0030288">
    <property type="term" value="C:outer membrane-bounded periplasmic space"/>
    <property type="evidence" value="ECO:0007669"/>
    <property type="project" value="TreeGrafter"/>
</dbReference>
<dbReference type="PANTHER" id="PTHR11575:SF24">
    <property type="entry name" value="5'-NUCLEOTIDASE"/>
    <property type="match status" value="1"/>
</dbReference>
<dbReference type="EMBL" id="BART01001282">
    <property type="protein sequence ID" value="GAG65944.1"/>
    <property type="molecule type" value="Genomic_DNA"/>
</dbReference>
<dbReference type="InterPro" id="IPR036779">
    <property type="entry name" value="LysM_dom_sf"/>
</dbReference>
<protein>
    <recommendedName>
        <fullName evidence="1">LysM domain-containing protein</fullName>
    </recommendedName>
</protein>
<dbReference type="Pfam" id="PF02872">
    <property type="entry name" value="5_nucleotid_C"/>
    <property type="match status" value="1"/>
</dbReference>
<dbReference type="PANTHER" id="PTHR11575">
    <property type="entry name" value="5'-NUCLEOTIDASE-RELATED"/>
    <property type="match status" value="1"/>
</dbReference>
<reference evidence="2" key="1">
    <citation type="journal article" date="2014" name="Front. Microbiol.">
        <title>High frequency of phylogenetically diverse reductive dehalogenase-homologous genes in deep subseafloor sedimentary metagenomes.</title>
        <authorList>
            <person name="Kawai M."/>
            <person name="Futagami T."/>
            <person name="Toyoda A."/>
            <person name="Takaki Y."/>
            <person name="Nishi S."/>
            <person name="Hori S."/>
            <person name="Arai W."/>
            <person name="Tsubouchi T."/>
            <person name="Morono Y."/>
            <person name="Uchiyama I."/>
            <person name="Ito T."/>
            <person name="Fujiyama A."/>
            <person name="Inagaki F."/>
            <person name="Takami H."/>
        </authorList>
    </citation>
    <scope>NUCLEOTIDE SEQUENCE</scope>
    <source>
        <strain evidence="2">Expedition CK06-06</strain>
    </source>
</reference>
<dbReference type="GO" id="GO:0009166">
    <property type="term" value="P:nucleotide catabolic process"/>
    <property type="evidence" value="ECO:0007669"/>
    <property type="project" value="InterPro"/>
</dbReference>
<dbReference type="InterPro" id="IPR029052">
    <property type="entry name" value="Metallo-depent_PP-like"/>
</dbReference>
<evidence type="ECO:0000313" key="2">
    <source>
        <dbReference type="EMBL" id="GAG65944.1"/>
    </source>
</evidence>
<name>X0Z9K5_9ZZZZ</name>
<dbReference type="Gene3D" id="3.60.21.10">
    <property type="match status" value="1"/>
</dbReference>
<dbReference type="InterPro" id="IPR036907">
    <property type="entry name" value="5'-Nucleotdase_C_sf"/>
</dbReference>
<dbReference type="SUPFAM" id="SSF55816">
    <property type="entry name" value="5'-nucleotidase (syn. UDP-sugar hydrolase), C-terminal domain"/>
    <property type="match status" value="1"/>
</dbReference>
<gene>
    <name evidence="2" type="ORF">S01H4_04690</name>
</gene>
<proteinExistence type="predicted"/>
<dbReference type="PRINTS" id="PR01607">
    <property type="entry name" value="APYRASEFAMLY"/>
</dbReference>
<dbReference type="InterPro" id="IPR018392">
    <property type="entry name" value="LysM"/>
</dbReference>
<dbReference type="Gene3D" id="3.10.350.10">
    <property type="entry name" value="LysM domain"/>
    <property type="match status" value="1"/>
</dbReference>
<accession>X0Z9K5</accession>
<feature type="non-terminal residue" evidence="2">
    <location>
        <position position="1"/>
    </location>
</feature>
<dbReference type="GO" id="GO:0008253">
    <property type="term" value="F:5'-nucleotidase activity"/>
    <property type="evidence" value="ECO:0007669"/>
    <property type="project" value="TreeGrafter"/>
</dbReference>
<dbReference type="SMART" id="SM00257">
    <property type="entry name" value="LysM"/>
    <property type="match status" value="1"/>
</dbReference>
<dbReference type="InterPro" id="IPR008334">
    <property type="entry name" value="5'-Nucleotdase_C"/>
</dbReference>
<dbReference type="Pfam" id="PF01476">
    <property type="entry name" value="LysM"/>
    <property type="match status" value="1"/>
</dbReference>
<evidence type="ECO:0000259" key="1">
    <source>
        <dbReference type="PROSITE" id="PS51782"/>
    </source>
</evidence>
<comment type="caution">
    <text evidence="2">The sequence shown here is derived from an EMBL/GenBank/DDBJ whole genome shotgun (WGS) entry which is preliminary data.</text>
</comment>
<dbReference type="Gene3D" id="3.90.780.10">
    <property type="entry name" value="5'-Nucleotidase, C-terminal domain"/>
    <property type="match status" value="1"/>
</dbReference>
<dbReference type="PROSITE" id="PS51782">
    <property type="entry name" value="LYSM"/>
    <property type="match status" value="1"/>
</dbReference>
<dbReference type="CDD" id="cd00118">
    <property type="entry name" value="LysM"/>
    <property type="match status" value="1"/>
</dbReference>
<dbReference type="SUPFAM" id="SSF56300">
    <property type="entry name" value="Metallo-dependent phosphatases"/>
    <property type="match status" value="1"/>
</dbReference>
<organism evidence="2">
    <name type="scientific">marine sediment metagenome</name>
    <dbReference type="NCBI Taxonomy" id="412755"/>
    <lineage>
        <taxon>unclassified sequences</taxon>
        <taxon>metagenomes</taxon>
        <taxon>ecological metagenomes</taxon>
    </lineage>
</organism>
<feature type="domain" description="LysM" evidence="1">
    <location>
        <begin position="331"/>
        <end position="375"/>
    </location>
</feature>
<dbReference type="AlphaFoldDB" id="X0Z9K5"/>
<dbReference type="InterPro" id="IPR006179">
    <property type="entry name" value="5_nucleotidase/apyrase"/>
</dbReference>
<sequence length="378" mass="41799">YVVNYEFRDSVEVITEWVPKVKDAGADIIIALTHLGSWQDKEGNITGEAADLCAVDGVDAVISAHTHQSVSGLVNDKPLVQAYKYGRSFAKLTFIFDENNRLVSAEPFLDHLYARADTLKDDTNMLAIYRKIEEEVKPISEKVLGKTTVDLDHDRYAGPSLLGEWTCEIMKDAAGVQIGMTNGGGLRCPIPAGEITIGKLYEVMPFDNTLYTMKLSGADVKANIEHGILNEDIGWVQISGVRAVYNPEAEAGNRITSMVLEDGTPIEMDKYYTVVTNDFMFTGGDKYNFENSIDSLDTFIPIRDAMMEAVEKAGVISPVKQNWLSEEKVGKLYVVQVGDSLWEIAQKFGTTVEKILACNEIANSRLIRPGQEILIPTD</sequence>
<dbReference type="GO" id="GO:0008768">
    <property type="term" value="F:UDP-sugar diphosphatase activity"/>
    <property type="evidence" value="ECO:0007669"/>
    <property type="project" value="TreeGrafter"/>
</dbReference>
<dbReference type="SUPFAM" id="SSF54106">
    <property type="entry name" value="LysM domain"/>
    <property type="match status" value="1"/>
</dbReference>